<feature type="transmembrane region" description="Helical" evidence="11">
    <location>
        <begin position="81"/>
        <end position="98"/>
    </location>
</feature>
<evidence type="ECO:0000256" key="11">
    <source>
        <dbReference type="HAMAP-Rule" id="MF_01844"/>
    </source>
</evidence>
<feature type="transmembrane region" description="Helical" evidence="11">
    <location>
        <begin position="281"/>
        <end position="301"/>
    </location>
</feature>
<feature type="transmembrane region" description="Helical" evidence="11">
    <location>
        <begin position="38"/>
        <end position="61"/>
    </location>
</feature>
<feature type="transmembrane region" description="Helical" evidence="11">
    <location>
        <begin position="199"/>
        <end position="216"/>
    </location>
</feature>
<feature type="transmembrane region" description="Helical" evidence="11">
    <location>
        <begin position="251"/>
        <end position="269"/>
    </location>
</feature>
<accession>A0A2S9QMA9</accession>
<reference evidence="12 13" key="1">
    <citation type="journal article" date="2017" name="New Microbes New Infect">
        <title>Genome sequence of 'Leucobacter massiliensis' sp. nov. isolated from human pharynx after travel to the 2014 Hajj.</title>
        <authorList>
            <person name="Leangapichart T."/>
            <person name="Gautret P."/>
            <person name="Nguyen T.T."/>
            <person name="Armstrong N."/>
            <person name="Rolain J.M."/>
        </authorList>
    </citation>
    <scope>NUCLEOTIDE SEQUENCE [LARGE SCALE GENOMIC DNA]</scope>
    <source>
        <strain evidence="12 13">122RC15</strain>
    </source>
</reference>
<feature type="transmembrane region" description="Helical" evidence="11">
    <location>
        <begin position="110"/>
        <end position="134"/>
    </location>
</feature>
<comment type="function">
    <text evidence="11">Na(+)/H(+) antiporter that extrudes sodium in exchange for external protons.</text>
</comment>
<evidence type="ECO:0000256" key="3">
    <source>
        <dbReference type="ARBA" id="ARBA00022449"/>
    </source>
</evidence>
<sequence>MPSIPAQRGRTRRILTLVNRREAARVSRLLRAELPGGILVMLAALAGFIAANSGLAEGYFALRDTRVGPEALHLDLTLGHWAADGLLAIFFFMVGLELKREFVDGALRRFSTAIVPVAAAFGGVAVPALIYVAFTAGTPAAHGWAIPTATDIAFAVAVLALIAPRIPPALRMFLLTLAVVDDLIAITIIALFYTSGIELWALAAGLAVIAVYGLIARRFAPGLARSGWAPWLVLLPIGVVAWALFHASGVHATIAGVLLAFTVPVSGRGGTQLAEVFERRFRPLSSGIAVPVFAFFAAGVAVGGDSRFPFDPIALGIMAGLVIGKPLGISLVTWLLTRFTRAELDGAVRWRELIGVGALAGVGFTVSLLVTELSFDDAASADTARLAVMAASLLAVGVAAAFLLRPRRARG</sequence>
<dbReference type="AlphaFoldDB" id="A0A2S9QMA9"/>
<dbReference type="HAMAP" id="MF_01844">
    <property type="entry name" value="NhaA"/>
    <property type="match status" value="1"/>
</dbReference>
<evidence type="ECO:0000256" key="8">
    <source>
        <dbReference type="ARBA" id="ARBA00023065"/>
    </source>
</evidence>
<dbReference type="GO" id="GO:0015385">
    <property type="term" value="F:sodium:proton antiporter activity"/>
    <property type="evidence" value="ECO:0007669"/>
    <property type="project" value="UniProtKB-UniRule"/>
</dbReference>
<dbReference type="EMBL" id="MWZD01000017">
    <property type="protein sequence ID" value="PRI10715.1"/>
    <property type="molecule type" value="Genomic_DNA"/>
</dbReference>
<keyword evidence="4 11" id="KW-1003">Cell membrane</keyword>
<keyword evidence="2 11" id="KW-0813">Transport</keyword>
<dbReference type="PANTHER" id="PTHR30341:SF0">
    <property type="entry name" value="NA(+)_H(+) ANTIPORTER NHAA"/>
    <property type="match status" value="1"/>
</dbReference>
<evidence type="ECO:0000313" key="13">
    <source>
        <dbReference type="Proteomes" id="UP000238650"/>
    </source>
</evidence>
<feature type="transmembrane region" description="Helical" evidence="11">
    <location>
        <begin position="313"/>
        <end position="336"/>
    </location>
</feature>
<feature type="transmembrane region" description="Helical" evidence="11">
    <location>
        <begin position="383"/>
        <end position="404"/>
    </location>
</feature>
<feature type="transmembrane region" description="Helical" evidence="11">
    <location>
        <begin position="140"/>
        <end position="161"/>
    </location>
</feature>
<evidence type="ECO:0000256" key="9">
    <source>
        <dbReference type="ARBA" id="ARBA00023136"/>
    </source>
</evidence>
<organism evidence="12 13">
    <name type="scientific">Leucobacter massiliensis</name>
    <dbReference type="NCBI Taxonomy" id="1686285"/>
    <lineage>
        <taxon>Bacteria</taxon>
        <taxon>Bacillati</taxon>
        <taxon>Actinomycetota</taxon>
        <taxon>Actinomycetes</taxon>
        <taxon>Micrococcales</taxon>
        <taxon>Microbacteriaceae</taxon>
        <taxon>Leucobacter</taxon>
    </lineage>
</organism>
<keyword evidence="8 11" id="KW-0406">Ion transport</keyword>
<keyword evidence="13" id="KW-1185">Reference proteome</keyword>
<dbReference type="Proteomes" id="UP000238650">
    <property type="component" value="Unassembled WGS sequence"/>
</dbReference>
<keyword evidence="10 11" id="KW-0739">Sodium transport</keyword>
<protein>
    <recommendedName>
        <fullName evidence="11">Na(+)/H(+) antiporter NhaA</fullName>
    </recommendedName>
    <alternativeName>
        <fullName evidence="11">Sodium/proton antiporter NhaA</fullName>
    </alternativeName>
</protein>
<evidence type="ECO:0000256" key="6">
    <source>
        <dbReference type="ARBA" id="ARBA00022989"/>
    </source>
</evidence>
<keyword evidence="5 11" id="KW-0812">Transmembrane</keyword>
<evidence type="ECO:0000313" key="12">
    <source>
        <dbReference type="EMBL" id="PRI10715.1"/>
    </source>
</evidence>
<evidence type="ECO:0000256" key="5">
    <source>
        <dbReference type="ARBA" id="ARBA00022692"/>
    </source>
</evidence>
<proteinExistence type="inferred from homology"/>
<dbReference type="OrthoDB" id="9808135at2"/>
<evidence type="ECO:0000256" key="7">
    <source>
        <dbReference type="ARBA" id="ARBA00023053"/>
    </source>
</evidence>
<comment type="catalytic activity">
    <reaction evidence="11">
        <text>Na(+)(in) + 2 H(+)(out) = Na(+)(out) + 2 H(+)(in)</text>
        <dbReference type="Rhea" id="RHEA:29251"/>
        <dbReference type="ChEBI" id="CHEBI:15378"/>
        <dbReference type="ChEBI" id="CHEBI:29101"/>
    </reaction>
</comment>
<name>A0A2S9QMA9_9MICO</name>
<dbReference type="Pfam" id="PF06965">
    <property type="entry name" value="Na_H_antiport_1"/>
    <property type="match status" value="1"/>
</dbReference>
<feature type="transmembrane region" description="Helical" evidence="11">
    <location>
        <begin position="228"/>
        <end position="245"/>
    </location>
</feature>
<dbReference type="Gene3D" id="1.20.1530.10">
    <property type="entry name" value="Na+/H+ antiporter like domain"/>
    <property type="match status" value="1"/>
</dbReference>
<keyword evidence="9 11" id="KW-0472">Membrane</keyword>
<dbReference type="InterPro" id="IPR004670">
    <property type="entry name" value="NhaA"/>
</dbReference>
<feature type="transmembrane region" description="Helical" evidence="11">
    <location>
        <begin position="173"/>
        <end position="193"/>
    </location>
</feature>
<evidence type="ECO:0000256" key="2">
    <source>
        <dbReference type="ARBA" id="ARBA00022448"/>
    </source>
</evidence>
<dbReference type="RefSeq" id="WP_105805179.1">
    <property type="nucleotide sequence ID" value="NZ_MWZD01000017.1"/>
</dbReference>
<dbReference type="NCBIfam" id="TIGR00773">
    <property type="entry name" value="NhaA"/>
    <property type="match status" value="1"/>
</dbReference>
<keyword evidence="7 11" id="KW-0915">Sodium</keyword>
<keyword evidence="6 11" id="KW-1133">Transmembrane helix</keyword>
<dbReference type="GO" id="GO:0006885">
    <property type="term" value="P:regulation of pH"/>
    <property type="evidence" value="ECO:0007669"/>
    <property type="project" value="UniProtKB-UniRule"/>
</dbReference>
<evidence type="ECO:0000256" key="4">
    <source>
        <dbReference type="ARBA" id="ARBA00022475"/>
    </source>
</evidence>
<dbReference type="PANTHER" id="PTHR30341">
    <property type="entry name" value="SODIUM ION/PROTON ANTIPORTER NHAA-RELATED"/>
    <property type="match status" value="1"/>
</dbReference>
<evidence type="ECO:0000256" key="1">
    <source>
        <dbReference type="ARBA" id="ARBA00004429"/>
    </source>
</evidence>
<dbReference type="InterPro" id="IPR023171">
    <property type="entry name" value="Na/H_antiporter_dom_sf"/>
</dbReference>
<dbReference type="GO" id="GO:0005886">
    <property type="term" value="C:plasma membrane"/>
    <property type="evidence" value="ECO:0007669"/>
    <property type="project" value="UniProtKB-SubCell"/>
</dbReference>
<comment type="subcellular location">
    <subcellularLocation>
        <location evidence="1">Cell inner membrane</location>
        <topology evidence="1">Multi-pass membrane protein</topology>
    </subcellularLocation>
    <subcellularLocation>
        <location evidence="11">Cell membrane</location>
        <topology evidence="11">Multi-pass membrane protein</topology>
    </subcellularLocation>
</comment>
<feature type="transmembrane region" description="Helical" evidence="11">
    <location>
        <begin position="348"/>
        <end position="371"/>
    </location>
</feature>
<comment type="caution">
    <text evidence="12">The sequence shown here is derived from an EMBL/GenBank/DDBJ whole genome shotgun (WGS) entry which is preliminary data.</text>
</comment>
<keyword evidence="3 11" id="KW-0050">Antiport</keyword>
<gene>
    <name evidence="11" type="primary">nhaA</name>
    <name evidence="12" type="ORF">B4915_07380</name>
</gene>
<evidence type="ECO:0000256" key="10">
    <source>
        <dbReference type="ARBA" id="ARBA00023201"/>
    </source>
</evidence>
<comment type="similarity">
    <text evidence="11">Belongs to the NhaA Na(+)/H(+) (TC 2.A.33) antiporter family.</text>
</comment>